<gene>
    <name evidence="1" type="ORF">MGAD_52070</name>
</gene>
<dbReference type="KEGG" id="mgad:MGAD_52070"/>
<protein>
    <submittedName>
        <fullName evidence="1">Uncharacterized protein</fullName>
    </submittedName>
</protein>
<dbReference type="EMBL" id="AP022608">
    <property type="protein sequence ID" value="BBZ20872.1"/>
    <property type="molecule type" value="Genomic_DNA"/>
</dbReference>
<reference evidence="1 2" key="1">
    <citation type="journal article" date="2019" name="Emerg. Microbes Infect.">
        <title>Comprehensive subspecies identification of 175 nontuberculous mycobacteria species based on 7547 genomic profiles.</title>
        <authorList>
            <person name="Matsumoto Y."/>
            <person name="Kinjo T."/>
            <person name="Motooka D."/>
            <person name="Nabeya D."/>
            <person name="Jung N."/>
            <person name="Uechi K."/>
            <person name="Horii T."/>
            <person name="Iida T."/>
            <person name="Fujita J."/>
            <person name="Nakamura S."/>
        </authorList>
    </citation>
    <scope>NUCLEOTIDE SEQUENCE [LARGE SCALE GENOMIC DNA]</scope>
    <source>
        <strain evidence="1 2">JCM 12688</strain>
    </source>
</reference>
<dbReference type="RefSeq" id="WP_163689573.1">
    <property type="nucleotide sequence ID" value="NZ_AP022608.1"/>
</dbReference>
<evidence type="ECO:0000313" key="1">
    <source>
        <dbReference type="EMBL" id="BBZ20872.1"/>
    </source>
</evidence>
<dbReference type="Proteomes" id="UP000466187">
    <property type="component" value="Chromosome"/>
</dbReference>
<proteinExistence type="predicted"/>
<dbReference type="AlphaFoldDB" id="A0A7I7WUY5"/>
<evidence type="ECO:0000313" key="2">
    <source>
        <dbReference type="Proteomes" id="UP000466187"/>
    </source>
</evidence>
<name>A0A7I7WUY5_MYCGU</name>
<accession>A0A7I7WUY5</accession>
<sequence length="55" mass="5897">MATFDADLDKVLENIAATVEELDAISSANLDLESQAPKAVRDRHTENVLRAAAVS</sequence>
<organism evidence="1 2">
    <name type="scientific">Mycolicibacterium gadium</name>
    <name type="common">Mycobacterium gadium</name>
    <dbReference type="NCBI Taxonomy" id="1794"/>
    <lineage>
        <taxon>Bacteria</taxon>
        <taxon>Bacillati</taxon>
        <taxon>Actinomycetota</taxon>
        <taxon>Actinomycetes</taxon>
        <taxon>Mycobacteriales</taxon>
        <taxon>Mycobacteriaceae</taxon>
        <taxon>Mycolicibacterium</taxon>
    </lineage>
</organism>